<feature type="active site" description="Nucleophile" evidence="4">
    <location>
        <position position="42"/>
    </location>
</feature>
<keyword evidence="3 4" id="KW-0443">Lipid metabolism</keyword>
<dbReference type="PANTHER" id="PTHR14226">
    <property type="entry name" value="NEUROPATHY TARGET ESTERASE/SWISS CHEESE D.MELANOGASTER"/>
    <property type="match status" value="1"/>
</dbReference>
<evidence type="ECO:0000256" key="2">
    <source>
        <dbReference type="ARBA" id="ARBA00022963"/>
    </source>
</evidence>
<dbReference type="AlphaFoldDB" id="A0A165L1Z7"/>
<dbReference type="EMBL" id="LVWG01000036">
    <property type="protein sequence ID" value="KZK73472.1"/>
    <property type="molecule type" value="Genomic_DNA"/>
</dbReference>
<comment type="caution">
    <text evidence="6">The sequence shown here is derived from an EMBL/GenBank/DDBJ whole genome shotgun (WGS) entry which is preliminary data.</text>
</comment>
<feature type="domain" description="PNPLA" evidence="5">
    <location>
        <begin position="9"/>
        <end position="167"/>
    </location>
</feature>
<feature type="short sequence motif" description="GXSXG" evidence="4">
    <location>
        <begin position="40"/>
        <end position="44"/>
    </location>
</feature>
<dbReference type="GO" id="GO:0016787">
    <property type="term" value="F:hydrolase activity"/>
    <property type="evidence" value="ECO:0007669"/>
    <property type="project" value="UniProtKB-UniRule"/>
</dbReference>
<dbReference type="SUPFAM" id="SSF52151">
    <property type="entry name" value="FabD/lysophospholipase-like"/>
    <property type="match status" value="1"/>
</dbReference>
<evidence type="ECO:0000256" key="4">
    <source>
        <dbReference type="PROSITE-ProRule" id="PRU01161"/>
    </source>
</evidence>
<proteinExistence type="predicted"/>
<dbReference type="Gene3D" id="3.40.1090.10">
    <property type="entry name" value="Cytosolic phospholipase A2 catalytic domain"/>
    <property type="match status" value="1"/>
</dbReference>
<dbReference type="InterPro" id="IPR002641">
    <property type="entry name" value="PNPLA_dom"/>
</dbReference>
<dbReference type="PROSITE" id="PS51635">
    <property type="entry name" value="PNPLA"/>
    <property type="match status" value="1"/>
</dbReference>
<feature type="active site" description="Proton acceptor" evidence="4">
    <location>
        <position position="154"/>
    </location>
</feature>
<dbReference type="InterPro" id="IPR050301">
    <property type="entry name" value="NTE"/>
</dbReference>
<protein>
    <submittedName>
        <fullName evidence="6">Patatin</fullName>
    </submittedName>
</protein>
<sequence length="259" mass="27046">MMKTESTGLAFGGGAVLGAAHVGVLRACDELGIKIAMVSGTSIGSFIASLHAFGKTWQEIRDVTLELDWFDLSGLVLSQFGLLSNKKFGGIVNDLLGQKNIEDALIPLAMIAADVSTGQKVVLRSGDVAAGVMASSCIPGLFRPVELNGSMLVDGVLLENVPVSPLIDLGARPLICVDLLACHAFTKPESIVGLLLNSFYTAVTNTAAMQTGMADLCIAPDLAAFNLINTTQIPEIIEAGYSGAMKALSVFKENSAFLV</sequence>
<dbReference type="RefSeq" id="WP_303682433.1">
    <property type="nucleotide sequence ID" value="NZ_LVWG01000036.1"/>
</dbReference>
<organism evidence="6 7">
    <name type="scientific">Pelodictyon luteolum</name>
    <dbReference type="NCBI Taxonomy" id="1100"/>
    <lineage>
        <taxon>Bacteria</taxon>
        <taxon>Pseudomonadati</taxon>
        <taxon>Chlorobiota</taxon>
        <taxon>Chlorobiia</taxon>
        <taxon>Chlorobiales</taxon>
        <taxon>Chlorobiaceae</taxon>
        <taxon>Chlorobium/Pelodictyon group</taxon>
        <taxon>Pelodictyon</taxon>
    </lineage>
</organism>
<dbReference type="Proteomes" id="UP000076481">
    <property type="component" value="Unassembled WGS sequence"/>
</dbReference>
<evidence type="ECO:0000313" key="6">
    <source>
        <dbReference type="EMBL" id="KZK73472.1"/>
    </source>
</evidence>
<dbReference type="PANTHER" id="PTHR14226:SF78">
    <property type="entry name" value="SLR0060 PROTEIN"/>
    <property type="match status" value="1"/>
</dbReference>
<evidence type="ECO:0000259" key="5">
    <source>
        <dbReference type="PROSITE" id="PS51635"/>
    </source>
</evidence>
<evidence type="ECO:0000256" key="3">
    <source>
        <dbReference type="ARBA" id="ARBA00023098"/>
    </source>
</evidence>
<comment type="caution">
    <text evidence="4">Lacks conserved residue(s) required for the propagation of feature annotation.</text>
</comment>
<name>A0A165L1Z7_PELLU</name>
<evidence type="ECO:0000256" key="1">
    <source>
        <dbReference type="ARBA" id="ARBA00022801"/>
    </source>
</evidence>
<keyword evidence="1 4" id="KW-0378">Hydrolase</keyword>
<reference evidence="6 7" key="1">
    <citation type="submission" date="2016-03" db="EMBL/GenBank/DDBJ databases">
        <title>Speciation and ecological success in dimly lit waters: horizontal gene transfer in a green sulfur bacteria bloom unveiled by metagenomic assembly.</title>
        <authorList>
            <person name="Llorens-Mares T."/>
            <person name="Liu Z."/>
            <person name="Allen L.Z."/>
            <person name="Rusch D.B."/>
            <person name="Craig M.T."/>
            <person name="Dupont C.L."/>
            <person name="Bryant D.A."/>
            <person name="Casamayor E.O."/>
        </authorList>
    </citation>
    <scope>NUCLEOTIDE SEQUENCE [LARGE SCALE GENOMIC DNA]</scope>
    <source>
        <strain evidence="6">CIII</strain>
    </source>
</reference>
<dbReference type="InterPro" id="IPR016035">
    <property type="entry name" value="Acyl_Trfase/lysoPLipase"/>
</dbReference>
<dbReference type="GO" id="GO:0016042">
    <property type="term" value="P:lipid catabolic process"/>
    <property type="evidence" value="ECO:0007669"/>
    <property type="project" value="UniProtKB-UniRule"/>
</dbReference>
<dbReference type="Pfam" id="PF01734">
    <property type="entry name" value="Patatin"/>
    <property type="match status" value="1"/>
</dbReference>
<gene>
    <name evidence="6" type="ORF">A3K90_01705</name>
</gene>
<dbReference type="CDD" id="cd07205">
    <property type="entry name" value="Pat_PNPLA6_PNPLA7_NTE1_like"/>
    <property type="match status" value="1"/>
</dbReference>
<keyword evidence="2 4" id="KW-0442">Lipid degradation</keyword>
<accession>A0A165L1Z7</accession>
<evidence type="ECO:0000313" key="7">
    <source>
        <dbReference type="Proteomes" id="UP000076481"/>
    </source>
</evidence>